<protein>
    <recommendedName>
        <fullName evidence="2">DNA-3-methyladenine glycosylase II</fullName>
        <ecNumber evidence="2">3.2.2.21</ecNumber>
    </recommendedName>
</protein>
<dbReference type="RefSeq" id="WP_328015230.1">
    <property type="nucleotide sequence ID" value="NZ_JARTFS010000008.1"/>
</dbReference>
<dbReference type="Pfam" id="PF00730">
    <property type="entry name" value="HhH-GPD"/>
    <property type="match status" value="1"/>
</dbReference>
<name>A0ABU6NXR3_9BACI</name>
<sequence>MWMRKIEVETPYNFDRVLERMSLDPLNVVDLYNREVKVPLYDESKQPFVVEVKAIGRQFMITGEDENQKYTALNEVSRIFGWNVPLSVIHNHFERTNLAKLFEEHEGTPLVLDFHVYNCLMKCFIHQQLNIKFAYVLTERFVRTFGFEIDGVPFYPSADTVAKLEYEQLTELQFSRRKAEYIIDTARKIAENEINLEQLETMTNEEVLENLIKVRGIGAWTVQNVLLFGLGRPNLFPTSDIGLQNAMKRFFKLENKPAKEEMDALSEKWSPYLSYASLYLWRSIE</sequence>
<evidence type="ECO:0000256" key="2">
    <source>
        <dbReference type="ARBA" id="ARBA00012000"/>
    </source>
</evidence>
<evidence type="ECO:0000256" key="1">
    <source>
        <dbReference type="ARBA" id="ARBA00000086"/>
    </source>
</evidence>
<dbReference type="InterPro" id="IPR011257">
    <property type="entry name" value="DNA_glycosylase"/>
</dbReference>
<dbReference type="Gene3D" id="1.10.340.30">
    <property type="entry name" value="Hypothetical protein, domain 2"/>
    <property type="match status" value="1"/>
</dbReference>
<dbReference type="Proteomes" id="UP001342826">
    <property type="component" value="Unassembled WGS sequence"/>
</dbReference>
<evidence type="ECO:0000259" key="5">
    <source>
        <dbReference type="SMART" id="SM00478"/>
    </source>
</evidence>
<dbReference type="InterPro" id="IPR003265">
    <property type="entry name" value="HhH-GPD_domain"/>
</dbReference>
<dbReference type="SMART" id="SM00478">
    <property type="entry name" value="ENDO3c"/>
    <property type="match status" value="1"/>
</dbReference>
<accession>A0ABU6NXR3</accession>
<gene>
    <name evidence="6" type="ORF">P9271_11265</name>
</gene>
<dbReference type="PANTHER" id="PTHR43003:SF5">
    <property type="entry name" value="DNA-3-METHYLADENINE GLYCOSYLASE"/>
    <property type="match status" value="1"/>
</dbReference>
<feature type="domain" description="HhH-GPD" evidence="5">
    <location>
        <begin position="125"/>
        <end position="285"/>
    </location>
</feature>
<dbReference type="PANTHER" id="PTHR43003">
    <property type="entry name" value="DNA-3-METHYLADENINE GLYCOSYLASE"/>
    <property type="match status" value="1"/>
</dbReference>
<dbReference type="SUPFAM" id="SSF48150">
    <property type="entry name" value="DNA-glycosylase"/>
    <property type="match status" value="1"/>
</dbReference>
<keyword evidence="4" id="KW-0234">DNA repair</keyword>
<evidence type="ECO:0000313" key="7">
    <source>
        <dbReference type="Proteomes" id="UP001342826"/>
    </source>
</evidence>
<reference evidence="6 7" key="1">
    <citation type="submission" date="2023-03" db="EMBL/GenBank/DDBJ databases">
        <title>Bacillus Genome Sequencing.</title>
        <authorList>
            <person name="Dunlap C."/>
        </authorList>
    </citation>
    <scope>NUCLEOTIDE SEQUENCE [LARGE SCALE GENOMIC DNA]</scope>
    <source>
        <strain evidence="6 7">NRS-1717</strain>
    </source>
</reference>
<keyword evidence="7" id="KW-1185">Reference proteome</keyword>
<evidence type="ECO:0000256" key="4">
    <source>
        <dbReference type="ARBA" id="ARBA00023204"/>
    </source>
</evidence>
<dbReference type="CDD" id="cd00056">
    <property type="entry name" value="ENDO3c"/>
    <property type="match status" value="1"/>
</dbReference>
<evidence type="ECO:0000313" key="6">
    <source>
        <dbReference type="EMBL" id="MED4401895.1"/>
    </source>
</evidence>
<dbReference type="InterPro" id="IPR051912">
    <property type="entry name" value="Alkylbase_DNA_Glycosylase/TA"/>
</dbReference>
<keyword evidence="3" id="KW-0227">DNA damage</keyword>
<dbReference type="Gene3D" id="1.10.1670.40">
    <property type="match status" value="1"/>
</dbReference>
<evidence type="ECO:0000256" key="3">
    <source>
        <dbReference type="ARBA" id="ARBA00022763"/>
    </source>
</evidence>
<organism evidence="6 7">
    <name type="scientific">Metabacillus fastidiosus</name>
    <dbReference type="NCBI Taxonomy" id="1458"/>
    <lineage>
        <taxon>Bacteria</taxon>
        <taxon>Bacillati</taxon>
        <taxon>Bacillota</taxon>
        <taxon>Bacilli</taxon>
        <taxon>Bacillales</taxon>
        <taxon>Bacillaceae</taxon>
        <taxon>Metabacillus</taxon>
    </lineage>
</organism>
<proteinExistence type="predicted"/>
<comment type="catalytic activity">
    <reaction evidence="1">
        <text>Hydrolysis of alkylated DNA, releasing 3-methyladenine, 3-methylguanine, 7-methylguanine and 7-methyladenine.</text>
        <dbReference type="EC" id="3.2.2.21"/>
    </reaction>
</comment>
<dbReference type="EMBL" id="JARTFS010000008">
    <property type="protein sequence ID" value="MED4401895.1"/>
    <property type="molecule type" value="Genomic_DNA"/>
</dbReference>
<dbReference type="EC" id="3.2.2.21" evidence="2"/>
<comment type="caution">
    <text evidence="6">The sequence shown here is derived from an EMBL/GenBank/DDBJ whole genome shotgun (WGS) entry which is preliminary data.</text>
</comment>